<feature type="domain" description="NACHT LRR and PYD" evidence="7">
    <location>
        <begin position="84"/>
        <end position="170"/>
    </location>
</feature>
<evidence type="ECO:0000256" key="2">
    <source>
        <dbReference type="ARBA" id="ARBA00022490"/>
    </source>
</evidence>
<keyword evidence="4" id="KW-0677">Repeat</keyword>
<dbReference type="AlphaFoldDB" id="A0A8T2NFU2"/>
<dbReference type="PANTHER" id="PTHR24106">
    <property type="entry name" value="NACHT, LRR AND CARD DOMAINS-CONTAINING"/>
    <property type="match status" value="1"/>
</dbReference>
<keyword evidence="3" id="KW-0433">Leucine-rich repeat</keyword>
<reference evidence="9" key="1">
    <citation type="thesis" date="2021" institute="BYU ScholarsArchive" country="Provo, UT, USA">
        <title>Applications of and Algorithms for Genome Assembly and Genomic Analyses with an Emphasis on Marine Teleosts.</title>
        <authorList>
            <person name="Pickett B.D."/>
        </authorList>
    </citation>
    <scope>NUCLEOTIDE SEQUENCE</scope>
    <source>
        <strain evidence="9">HI-2016</strain>
    </source>
</reference>
<organism evidence="9 10">
    <name type="scientific">Albula glossodonta</name>
    <name type="common">roundjaw bonefish</name>
    <dbReference type="NCBI Taxonomy" id="121402"/>
    <lineage>
        <taxon>Eukaryota</taxon>
        <taxon>Metazoa</taxon>
        <taxon>Chordata</taxon>
        <taxon>Craniata</taxon>
        <taxon>Vertebrata</taxon>
        <taxon>Euteleostomi</taxon>
        <taxon>Actinopterygii</taxon>
        <taxon>Neopterygii</taxon>
        <taxon>Teleostei</taxon>
        <taxon>Albuliformes</taxon>
        <taxon>Albulidae</taxon>
        <taxon>Albula</taxon>
    </lineage>
</organism>
<feature type="non-terminal residue" evidence="9">
    <location>
        <position position="1"/>
    </location>
</feature>
<dbReference type="InterPro" id="IPR051261">
    <property type="entry name" value="NLR"/>
</dbReference>
<feature type="domain" description="NOD1/2 winged helix" evidence="8">
    <location>
        <begin position="22"/>
        <end position="82"/>
    </location>
</feature>
<gene>
    <name evidence="9" type="ORF">JZ751_027028</name>
</gene>
<sequence>NQKYSDGASLSKTFSLMESNRDAILNMGRLAFENLEKGNVVFYERDLRQYGICLDTPSFYSGVCREIFQQDSLSLHESVYSFTHLTLQEYFAALYVFACQRNERRNVLKRQKGVFWLINPGSNLFSVFSSGLRKSIQNRNGHLDIFVRFLLGLSTKQNQNLLDGLFTIPLLSDVTELC</sequence>
<accession>A0A8T2NFU2</accession>
<dbReference type="Proteomes" id="UP000824540">
    <property type="component" value="Unassembled WGS sequence"/>
</dbReference>
<keyword evidence="5" id="KW-0547">Nucleotide-binding</keyword>
<evidence type="ECO:0000256" key="6">
    <source>
        <dbReference type="ARBA" id="ARBA00022840"/>
    </source>
</evidence>
<dbReference type="Pfam" id="PF17779">
    <property type="entry name" value="WHD_NOD2"/>
    <property type="match status" value="1"/>
</dbReference>
<keyword evidence="10" id="KW-1185">Reference proteome</keyword>
<dbReference type="OrthoDB" id="120976at2759"/>
<dbReference type="EMBL" id="JAFBMS010000072">
    <property type="protein sequence ID" value="KAG9338160.1"/>
    <property type="molecule type" value="Genomic_DNA"/>
</dbReference>
<name>A0A8T2NFU2_9TELE</name>
<evidence type="ECO:0000256" key="4">
    <source>
        <dbReference type="ARBA" id="ARBA00022737"/>
    </source>
</evidence>
<dbReference type="InterPro" id="IPR041267">
    <property type="entry name" value="NLRP_HD2"/>
</dbReference>
<keyword evidence="2" id="KW-0963">Cytoplasm</keyword>
<evidence type="ECO:0000313" key="9">
    <source>
        <dbReference type="EMBL" id="KAG9338160.1"/>
    </source>
</evidence>
<dbReference type="Pfam" id="PF17776">
    <property type="entry name" value="NLRC4_HD2"/>
    <property type="match status" value="1"/>
</dbReference>
<dbReference type="GO" id="GO:0005524">
    <property type="term" value="F:ATP binding"/>
    <property type="evidence" value="ECO:0007669"/>
    <property type="project" value="UniProtKB-KW"/>
</dbReference>
<comment type="subcellular location">
    <subcellularLocation>
        <location evidence="1">Cytoplasm</location>
    </subcellularLocation>
</comment>
<dbReference type="GO" id="GO:0005737">
    <property type="term" value="C:cytoplasm"/>
    <property type="evidence" value="ECO:0007669"/>
    <property type="project" value="UniProtKB-SubCell"/>
</dbReference>
<proteinExistence type="predicted"/>
<evidence type="ECO:0000256" key="1">
    <source>
        <dbReference type="ARBA" id="ARBA00004496"/>
    </source>
</evidence>
<protein>
    <submittedName>
        <fullName evidence="9">Uncharacterized protein</fullName>
    </submittedName>
</protein>
<comment type="caution">
    <text evidence="9">The sequence shown here is derived from an EMBL/GenBank/DDBJ whole genome shotgun (WGS) entry which is preliminary data.</text>
</comment>
<evidence type="ECO:0000256" key="5">
    <source>
        <dbReference type="ARBA" id="ARBA00022741"/>
    </source>
</evidence>
<evidence type="ECO:0000259" key="7">
    <source>
        <dbReference type="Pfam" id="PF17776"/>
    </source>
</evidence>
<evidence type="ECO:0000313" key="10">
    <source>
        <dbReference type="Proteomes" id="UP000824540"/>
    </source>
</evidence>
<evidence type="ECO:0000259" key="8">
    <source>
        <dbReference type="Pfam" id="PF17779"/>
    </source>
</evidence>
<dbReference type="InterPro" id="IPR041075">
    <property type="entry name" value="NOD1/2_WH"/>
</dbReference>
<keyword evidence="6" id="KW-0067">ATP-binding</keyword>
<evidence type="ECO:0000256" key="3">
    <source>
        <dbReference type="ARBA" id="ARBA00022614"/>
    </source>
</evidence>